<proteinExistence type="predicted"/>
<reference evidence="5" key="1">
    <citation type="journal article" date="2014" name="Int. J. Syst. Evol. Microbiol.">
        <title>Complete genome sequence of Corynebacterium casei LMG S-19264T (=DSM 44701T), isolated from a smear-ripened cheese.</title>
        <authorList>
            <consortium name="US DOE Joint Genome Institute (JGI-PGF)"/>
            <person name="Walter F."/>
            <person name="Albersmeier A."/>
            <person name="Kalinowski J."/>
            <person name="Ruckert C."/>
        </authorList>
    </citation>
    <scope>NUCLEOTIDE SEQUENCE</scope>
    <source>
        <strain evidence="5">JCM 3090</strain>
    </source>
</reference>
<dbReference type="CDD" id="cd07377">
    <property type="entry name" value="WHTH_GntR"/>
    <property type="match status" value="1"/>
</dbReference>
<keyword evidence="2" id="KW-0238">DNA-binding</keyword>
<dbReference type="SUPFAM" id="SSF64288">
    <property type="entry name" value="Chorismate lyase-like"/>
    <property type="match status" value="1"/>
</dbReference>
<dbReference type="SMART" id="SM00866">
    <property type="entry name" value="UTRA"/>
    <property type="match status" value="1"/>
</dbReference>
<dbReference type="InterPro" id="IPR011663">
    <property type="entry name" value="UTRA"/>
</dbReference>
<keyword evidence="6" id="KW-1185">Reference proteome</keyword>
<dbReference type="InterPro" id="IPR036390">
    <property type="entry name" value="WH_DNA-bd_sf"/>
</dbReference>
<dbReference type="PROSITE" id="PS50949">
    <property type="entry name" value="HTH_GNTR"/>
    <property type="match status" value="1"/>
</dbReference>
<evidence type="ECO:0000256" key="3">
    <source>
        <dbReference type="ARBA" id="ARBA00023163"/>
    </source>
</evidence>
<dbReference type="Proteomes" id="UP000649739">
    <property type="component" value="Unassembled WGS sequence"/>
</dbReference>
<evidence type="ECO:0000256" key="1">
    <source>
        <dbReference type="ARBA" id="ARBA00023015"/>
    </source>
</evidence>
<gene>
    <name evidence="5" type="ORF">GCM10010123_13830</name>
</gene>
<dbReference type="InterPro" id="IPR036388">
    <property type="entry name" value="WH-like_DNA-bd_sf"/>
</dbReference>
<name>A0A8J3B942_9ACTN</name>
<protein>
    <submittedName>
        <fullName evidence="5">Transcriptional regulator</fullName>
    </submittedName>
</protein>
<dbReference type="GO" id="GO:0045892">
    <property type="term" value="P:negative regulation of DNA-templated transcription"/>
    <property type="evidence" value="ECO:0007669"/>
    <property type="project" value="TreeGrafter"/>
</dbReference>
<dbReference type="Gene3D" id="1.10.10.10">
    <property type="entry name" value="Winged helix-like DNA-binding domain superfamily/Winged helix DNA-binding domain"/>
    <property type="match status" value="1"/>
</dbReference>
<evidence type="ECO:0000256" key="2">
    <source>
        <dbReference type="ARBA" id="ARBA00023125"/>
    </source>
</evidence>
<dbReference type="PANTHER" id="PTHR44846:SF17">
    <property type="entry name" value="GNTR-FAMILY TRANSCRIPTIONAL REGULATOR"/>
    <property type="match status" value="1"/>
</dbReference>
<keyword evidence="3" id="KW-0804">Transcription</keyword>
<organism evidence="5 6">
    <name type="scientific">Pilimelia anulata</name>
    <dbReference type="NCBI Taxonomy" id="53371"/>
    <lineage>
        <taxon>Bacteria</taxon>
        <taxon>Bacillati</taxon>
        <taxon>Actinomycetota</taxon>
        <taxon>Actinomycetes</taxon>
        <taxon>Micromonosporales</taxon>
        <taxon>Micromonosporaceae</taxon>
        <taxon>Pilimelia</taxon>
    </lineage>
</organism>
<dbReference type="InterPro" id="IPR050679">
    <property type="entry name" value="Bact_HTH_transcr_reg"/>
</dbReference>
<evidence type="ECO:0000313" key="5">
    <source>
        <dbReference type="EMBL" id="GGJ85366.1"/>
    </source>
</evidence>
<dbReference type="Pfam" id="PF00392">
    <property type="entry name" value="GntR"/>
    <property type="match status" value="1"/>
</dbReference>
<dbReference type="SMART" id="SM00345">
    <property type="entry name" value="HTH_GNTR"/>
    <property type="match status" value="1"/>
</dbReference>
<sequence>MSQPIDRRADRPVYKQLADDLRRRIRAGEFPPGTALPSEAQLGREYDNTSRTMVRQGLALLKNEGLISSRHGRGWHVRERREVHRMAATRYRAEWDQVTRPAQNRDSTPFHYDHHDFGEFTLDKQGDRVAADEELAGIFGVAAGTPLFRRTFTFVFDGEPHRRSYSYLLHDMFDGTAVLDVANEPWPGGTMAQLHLVGVRVTAVDEVVSARMPTPEESRTLRIDGGVPVLAVRRLMYAGDRVVEACVDIVIPADRVTLHYRTELTDPAPD</sequence>
<comment type="caution">
    <text evidence="5">The sequence shown here is derived from an EMBL/GenBank/DDBJ whole genome shotgun (WGS) entry which is preliminary data.</text>
</comment>
<dbReference type="Gene3D" id="3.40.1410.10">
    <property type="entry name" value="Chorismate lyase-like"/>
    <property type="match status" value="1"/>
</dbReference>
<dbReference type="PANTHER" id="PTHR44846">
    <property type="entry name" value="MANNOSYL-D-GLYCERATE TRANSPORT/METABOLISM SYSTEM REPRESSOR MNGR-RELATED"/>
    <property type="match status" value="1"/>
</dbReference>
<dbReference type="GO" id="GO:0003677">
    <property type="term" value="F:DNA binding"/>
    <property type="evidence" value="ECO:0007669"/>
    <property type="project" value="UniProtKB-KW"/>
</dbReference>
<feature type="domain" description="HTH gntR-type" evidence="4">
    <location>
        <begin position="11"/>
        <end position="80"/>
    </location>
</feature>
<dbReference type="AlphaFoldDB" id="A0A8J3B942"/>
<evidence type="ECO:0000313" key="6">
    <source>
        <dbReference type="Proteomes" id="UP000649739"/>
    </source>
</evidence>
<dbReference type="GO" id="GO:0003700">
    <property type="term" value="F:DNA-binding transcription factor activity"/>
    <property type="evidence" value="ECO:0007669"/>
    <property type="project" value="InterPro"/>
</dbReference>
<dbReference type="InterPro" id="IPR028978">
    <property type="entry name" value="Chorismate_lyase_/UTRA_dom_sf"/>
</dbReference>
<dbReference type="EMBL" id="BMQB01000002">
    <property type="protein sequence ID" value="GGJ85366.1"/>
    <property type="molecule type" value="Genomic_DNA"/>
</dbReference>
<keyword evidence="1" id="KW-0805">Transcription regulation</keyword>
<reference evidence="5" key="2">
    <citation type="submission" date="2020-09" db="EMBL/GenBank/DDBJ databases">
        <authorList>
            <person name="Sun Q."/>
            <person name="Ohkuma M."/>
        </authorList>
    </citation>
    <scope>NUCLEOTIDE SEQUENCE</scope>
    <source>
        <strain evidence="5">JCM 3090</strain>
    </source>
</reference>
<accession>A0A8J3B942</accession>
<dbReference type="RefSeq" id="WP_189169182.1">
    <property type="nucleotide sequence ID" value="NZ_BMQB01000002.1"/>
</dbReference>
<dbReference type="InterPro" id="IPR000524">
    <property type="entry name" value="Tscrpt_reg_HTH_GntR"/>
</dbReference>
<evidence type="ECO:0000259" key="4">
    <source>
        <dbReference type="PROSITE" id="PS50949"/>
    </source>
</evidence>
<dbReference type="SUPFAM" id="SSF46785">
    <property type="entry name" value="Winged helix' DNA-binding domain"/>
    <property type="match status" value="1"/>
</dbReference>
<dbReference type="Pfam" id="PF07702">
    <property type="entry name" value="UTRA"/>
    <property type="match status" value="1"/>
</dbReference>